<name>A0A2N7KAJ8_9VIBR</name>
<evidence type="ECO:0000313" key="1">
    <source>
        <dbReference type="EMBL" id="PMM71874.1"/>
    </source>
</evidence>
<gene>
    <name evidence="1" type="ORF">BCT49_03775</name>
</gene>
<dbReference type="Proteomes" id="UP000235406">
    <property type="component" value="Unassembled WGS sequence"/>
</dbReference>
<protein>
    <submittedName>
        <fullName evidence="1">Uncharacterized protein</fullName>
    </submittedName>
</protein>
<sequence>MGKMFVTFPNPMILIVDFGTKPDINNKCWLTGHRLQVTDRSYRLRLIRAEWRVKSERHKKARV</sequence>
<proteinExistence type="predicted"/>
<dbReference type="AlphaFoldDB" id="A0A2N7KAJ8"/>
<organism evidence="1 2">
    <name type="scientific">Vibrio lentus</name>
    <dbReference type="NCBI Taxonomy" id="136468"/>
    <lineage>
        <taxon>Bacteria</taxon>
        <taxon>Pseudomonadati</taxon>
        <taxon>Pseudomonadota</taxon>
        <taxon>Gammaproteobacteria</taxon>
        <taxon>Vibrionales</taxon>
        <taxon>Vibrionaceae</taxon>
        <taxon>Vibrio</taxon>
    </lineage>
</organism>
<evidence type="ECO:0000313" key="2">
    <source>
        <dbReference type="Proteomes" id="UP000235406"/>
    </source>
</evidence>
<comment type="caution">
    <text evidence="1">The sequence shown here is derived from an EMBL/GenBank/DDBJ whole genome shotgun (WGS) entry which is preliminary data.</text>
</comment>
<accession>A0A2N7KAJ8</accession>
<reference evidence="2" key="1">
    <citation type="submission" date="2016-07" db="EMBL/GenBank/DDBJ databases">
        <title>Nontailed viruses are major unrecognized killers of bacteria in the ocean.</title>
        <authorList>
            <person name="Kauffman K."/>
            <person name="Hussain F."/>
            <person name="Yang J."/>
            <person name="Arevalo P."/>
            <person name="Brown J."/>
            <person name="Cutler M."/>
            <person name="Kelly L."/>
            <person name="Polz M.F."/>
        </authorList>
    </citation>
    <scope>NUCLEOTIDE SEQUENCE [LARGE SCALE GENOMIC DNA]</scope>
    <source>
        <strain evidence="2">10N.261.46.F8</strain>
    </source>
</reference>
<dbReference type="EMBL" id="MCZK01000101">
    <property type="protein sequence ID" value="PMM71874.1"/>
    <property type="molecule type" value="Genomic_DNA"/>
</dbReference>